<reference evidence="1" key="1">
    <citation type="submission" date="2024-03" db="EMBL/GenBank/DDBJ databases">
        <title>Whole genome sequecning of epiphytes from Marcgravia umbellata leaves.</title>
        <authorList>
            <person name="Kumar G."/>
            <person name="Savka M.A."/>
        </authorList>
    </citation>
    <scope>NUCLEOTIDE SEQUENCE</scope>
    <source>
        <strain evidence="1">RIT_BL5</strain>
    </source>
</reference>
<dbReference type="EC" id="3.2.1.93" evidence="1"/>
<comment type="caution">
    <text evidence="1">The sequence shown here is derived from an EMBL/GenBank/DDBJ whole genome shotgun (WGS) entry which is preliminary data.</text>
</comment>
<dbReference type="EMBL" id="JBBKAR010000007">
    <property type="protein sequence ID" value="MEJ8302929.1"/>
    <property type="molecule type" value="Genomic_DNA"/>
</dbReference>
<sequence length="592" mass="67967">MQHESWKEKVVYQIFPRSFQDSNGDGNGDIQGIVSRLDYIKSIGVDTIWLGPVYESPRVDQGYDVANQREIDPMMGTMEDWEELLRETQARGMDLWMDLVLNHTSDEHRWFKRAVSSKDNPYRDYYIWRKGEKDGQPPNNWTSYLGGSAWTYDEGSDEYYLHLYNKKQPDLNWDNPKVREEIQKMVRYWIDKGVNGFRLDAINVISKDSSLPDTDESKMEGSGYKHFKNGPNVHEYLRELNEKGFSHKEGIITVGEASMVSMDDVARYTHPDRRELNMIFMMESPSIGTDPNDSFKSRDWKLTELKEIVTRWEKELLNVGWFGLFASNHDHPRTVSHFGNDGKYHAESAKMLATLVHTLWGTPFIYQGEEIGMTDYPFESVEQLDDQMARHYYDFRIANGEDPAEVEKKVLSGTRDHARTPMQWDDGANAGFSTGTPWMPVNGNHATINVQAQENDPHSILNYYRSLIAIRREHAEVIVHGEYVPILEEHEQVFAYIRRNHASQGLVLLNFSEKEAEFELPEDVGVCTESAYRLLGNYETDAEAARTAATAETDKTDAGTLNASRRASGIIPRKLRPYEAIIFGGLKPAGTE</sequence>
<evidence type="ECO:0000313" key="1">
    <source>
        <dbReference type="EMBL" id="MEJ8302929.1"/>
    </source>
</evidence>
<organism evidence="1 2">
    <name type="scientific">Saccharibacillus sacchari</name>
    <dbReference type="NCBI Taxonomy" id="456493"/>
    <lineage>
        <taxon>Bacteria</taxon>
        <taxon>Bacillati</taxon>
        <taxon>Bacillota</taxon>
        <taxon>Bacilli</taxon>
        <taxon>Bacillales</taxon>
        <taxon>Paenibacillaceae</taxon>
        <taxon>Saccharibacillus</taxon>
    </lineage>
</organism>
<keyword evidence="2" id="KW-1185">Reference proteome</keyword>
<gene>
    <name evidence="1" type="ORF">WKI47_03260</name>
</gene>
<proteinExistence type="predicted"/>
<keyword evidence="1" id="KW-0378">Hydrolase</keyword>
<keyword evidence="1" id="KW-0326">Glycosidase</keyword>
<protein>
    <submittedName>
        <fullName evidence="1">Alpha,alpha-phosphotrehalase</fullName>
        <ecNumber evidence="1">3.2.1.93</ecNumber>
    </submittedName>
</protein>
<evidence type="ECO:0000313" key="2">
    <source>
        <dbReference type="Proteomes" id="UP001380953"/>
    </source>
</evidence>
<accession>A0ACC6P7L5</accession>
<name>A0ACC6P7L5_9BACL</name>
<dbReference type="Proteomes" id="UP001380953">
    <property type="component" value="Unassembled WGS sequence"/>
</dbReference>